<feature type="non-terminal residue" evidence="5">
    <location>
        <position position="1"/>
    </location>
</feature>
<dbReference type="SUPFAM" id="SSF51735">
    <property type="entry name" value="NAD(P)-binding Rossmann-fold domains"/>
    <property type="match status" value="1"/>
</dbReference>
<keyword evidence="2" id="KW-0812">Transmembrane</keyword>
<feature type="domain" description="RCK C-terminal" evidence="4">
    <location>
        <begin position="268"/>
        <end position="350"/>
    </location>
</feature>
<protein>
    <recommendedName>
        <fullName evidence="6">Potassium channel protein</fullName>
    </recommendedName>
</protein>
<dbReference type="InterPro" id="IPR003148">
    <property type="entry name" value="RCK_N"/>
</dbReference>
<dbReference type="PROSITE" id="PS51201">
    <property type="entry name" value="RCK_N"/>
    <property type="match status" value="1"/>
</dbReference>
<feature type="transmembrane region" description="Helical" evidence="2">
    <location>
        <begin position="28"/>
        <end position="49"/>
    </location>
</feature>
<comment type="subcellular location">
    <subcellularLocation>
        <location evidence="1">Cell membrane</location>
        <topology evidence="1">Multi-pass membrane protein</topology>
    </subcellularLocation>
</comment>
<dbReference type="Gene3D" id="3.30.70.1450">
    <property type="entry name" value="Regulator of K+ conductance, C-terminal domain"/>
    <property type="match status" value="1"/>
</dbReference>
<dbReference type="GO" id="GO:0005886">
    <property type="term" value="C:plasma membrane"/>
    <property type="evidence" value="ECO:0007669"/>
    <property type="project" value="UniProtKB-SubCell"/>
</dbReference>
<dbReference type="InterPro" id="IPR036721">
    <property type="entry name" value="RCK_C_sf"/>
</dbReference>
<sequence>RVPEAQAPGRPGRIARPTMTVLTPWQRLAIGCLAALTLWAIGVAGYMTIEGFSFLDALYQTVTAATTAGFGEINPLGSTGRAFTIAIIILGVIVILYVLTAVMQIAVEGELESILGARRMKSKIEALKDHYILCGFGRVGTEIAREFSARGVPFVIVESNPEAIGRAQAGGHLLVEGDATSDAVLREAGIERARGLLAASDSDAGNTFIVLTAKALRPDLYVVSRAARSESEPRMLRAGADRTISPYAIAGRRMALSALQPLMVEFIDALASGRHEEQILAEIEISEESGLGGRTIEDVMRSCREAVVLGVQRASGEIQVGPRSSALLEVGDRLIVLGEEAELEAIRPRR</sequence>
<name>A0A0F8ZWE7_9ZZZZ</name>
<dbReference type="SUPFAM" id="SSF116726">
    <property type="entry name" value="TrkA C-terminal domain-like"/>
    <property type="match status" value="1"/>
</dbReference>
<dbReference type="GO" id="GO:0006813">
    <property type="term" value="P:potassium ion transport"/>
    <property type="evidence" value="ECO:0007669"/>
    <property type="project" value="InterPro"/>
</dbReference>
<dbReference type="PANTHER" id="PTHR43833">
    <property type="entry name" value="POTASSIUM CHANNEL PROTEIN 2-RELATED-RELATED"/>
    <property type="match status" value="1"/>
</dbReference>
<dbReference type="InterPro" id="IPR013099">
    <property type="entry name" value="K_chnl_dom"/>
</dbReference>
<organism evidence="5">
    <name type="scientific">marine sediment metagenome</name>
    <dbReference type="NCBI Taxonomy" id="412755"/>
    <lineage>
        <taxon>unclassified sequences</taxon>
        <taxon>metagenomes</taxon>
        <taxon>ecological metagenomes</taxon>
    </lineage>
</organism>
<accession>A0A0F8ZWE7</accession>
<evidence type="ECO:0000256" key="1">
    <source>
        <dbReference type="ARBA" id="ARBA00004651"/>
    </source>
</evidence>
<dbReference type="PROSITE" id="PS51202">
    <property type="entry name" value="RCK_C"/>
    <property type="match status" value="1"/>
</dbReference>
<dbReference type="InterPro" id="IPR050721">
    <property type="entry name" value="Trk_Ktr_HKT_K-transport"/>
</dbReference>
<dbReference type="Gene3D" id="3.40.50.720">
    <property type="entry name" value="NAD(P)-binding Rossmann-like Domain"/>
    <property type="match status" value="1"/>
</dbReference>
<gene>
    <name evidence="5" type="ORF">LCGC14_2645190</name>
</gene>
<dbReference type="InterPro" id="IPR006037">
    <property type="entry name" value="RCK_C"/>
</dbReference>
<evidence type="ECO:0000256" key="2">
    <source>
        <dbReference type="SAM" id="Phobius"/>
    </source>
</evidence>
<dbReference type="PANTHER" id="PTHR43833:SF9">
    <property type="entry name" value="POTASSIUM CHANNEL PROTEIN YUGO-RELATED"/>
    <property type="match status" value="1"/>
</dbReference>
<dbReference type="Pfam" id="PF06241">
    <property type="entry name" value="Castor_Poll_mid"/>
    <property type="match status" value="1"/>
</dbReference>
<feature type="transmembrane region" description="Helical" evidence="2">
    <location>
        <begin position="82"/>
        <end position="103"/>
    </location>
</feature>
<proteinExistence type="predicted"/>
<dbReference type="GO" id="GO:0008324">
    <property type="term" value="F:monoatomic cation transmembrane transporter activity"/>
    <property type="evidence" value="ECO:0007669"/>
    <property type="project" value="InterPro"/>
</dbReference>
<dbReference type="AlphaFoldDB" id="A0A0F8ZWE7"/>
<dbReference type="Gene3D" id="1.10.287.70">
    <property type="match status" value="1"/>
</dbReference>
<evidence type="ECO:0000259" key="4">
    <source>
        <dbReference type="PROSITE" id="PS51202"/>
    </source>
</evidence>
<dbReference type="InterPro" id="IPR010420">
    <property type="entry name" value="CASTOR/POLLUX/SYM8_dom"/>
</dbReference>
<dbReference type="Pfam" id="PF07885">
    <property type="entry name" value="Ion_trans_2"/>
    <property type="match status" value="1"/>
</dbReference>
<keyword evidence="2" id="KW-0472">Membrane</keyword>
<dbReference type="SUPFAM" id="SSF81324">
    <property type="entry name" value="Voltage-gated potassium channels"/>
    <property type="match status" value="1"/>
</dbReference>
<evidence type="ECO:0000259" key="3">
    <source>
        <dbReference type="PROSITE" id="PS51201"/>
    </source>
</evidence>
<evidence type="ECO:0000313" key="5">
    <source>
        <dbReference type="EMBL" id="KKK98193.1"/>
    </source>
</evidence>
<reference evidence="5" key="1">
    <citation type="journal article" date="2015" name="Nature">
        <title>Complex archaea that bridge the gap between prokaryotes and eukaryotes.</title>
        <authorList>
            <person name="Spang A."/>
            <person name="Saw J.H."/>
            <person name="Jorgensen S.L."/>
            <person name="Zaremba-Niedzwiedzka K."/>
            <person name="Martijn J."/>
            <person name="Lind A.E."/>
            <person name="van Eijk R."/>
            <person name="Schleper C."/>
            <person name="Guy L."/>
            <person name="Ettema T.J."/>
        </authorList>
    </citation>
    <scope>NUCLEOTIDE SEQUENCE</scope>
</reference>
<evidence type="ECO:0008006" key="6">
    <source>
        <dbReference type="Google" id="ProtNLM"/>
    </source>
</evidence>
<dbReference type="EMBL" id="LAZR01045722">
    <property type="protein sequence ID" value="KKK98193.1"/>
    <property type="molecule type" value="Genomic_DNA"/>
</dbReference>
<keyword evidence="2" id="KW-1133">Transmembrane helix</keyword>
<comment type="caution">
    <text evidence="5">The sequence shown here is derived from an EMBL/GenBank/DDBJ whole genome shotgun (WGS) entry which is preliminary data.</text>
</comment>
<dbReference type="InterPro" id="IPR036291">
    <property type="entry name" value="NAD(P)-bd_dom_sf"/>
</dbReference>
<dbReference type="Pfam" id="PF02254">
    <property type="entry name" value="TrkA_N"/>
    <property type="match status" value="1"/>
</dbReference>
<feature type="domain" description="RCK N-terminal" evidence="3">
    <location>
        <begin position="128"/>
        <end position="246"/>
    </location>
</feature>